<evidence type="ECO:0000256" key="1">
    <source>
        <dbReference type="ARBA" id="ARBA00001933"/>
    </source>
</evidence>
<dbReference type="PATRIC" id="fig|1391654.3.peg.11291"/>
<dbReference type="FunFam" id="3.40.50.1100:FF:000118">
    <property type="entry name" value="Related to CYS4-cystathionine beta-synthase"/>
    <property type="match status" value="1"/>
</dbReference>
<dbReference type="KEGG" id="llu:AKJ09_11128"/>
<dbReference type="FunFam" id="3.40.50.1100:FF:000003">
    <property type="entry name" value="Cystathionine beta-synthase"/>
    <property type="match status" value="1"/>
</dbReference>
<dbReference type="RefSeq" id="WP_169928664.1">
    <property type="nucleotide sequence ID" value="NZ_CP012333.1"/>
</dbReference>
<dbReference type="STRING" id="1391654.AKJ09_11128"/>
<comment type="similarity">
    <text evidence="2">Belongs to the cysteine synthase/cystathionine beta-synthase family.</text>
</comment>
<reference evidence="5 6" key="1">
    <citation type="submission" date="2015-08" db="EMBL/GenBank/DDBJ databases">
        <authorList>
            <person name="Babu N.S."/>
            <person name="Beckwith C.J."/>
            <person name="Beseler K.G."/>
            <person name="Brison A."/>
            <person name="Carone J.V."/>
            <person name="Caskin T.P."/>
            <person name="Diamond M."/>
            <person name="Durham M.E."/>
            <person name="Foxe J.M."/>
            <person name="Go M."/>
            <person name="Henderson B.A."/>
            <person name="Jones I.B."/>
            <person name="McGettigan J.A."/>
            <person name="Micheletti S.J."/>
            <person name="Nasrallah M.E."/>
            <person name="Ortiz D."/>
            <person name="Piller C.R."/>
            <person name="Privatt S.R."/>
            <person name="Schneider S.L."/>
            <person name="Sharp S."/>
            <person name="Smith T.C."/>
            <person name="Stanton J.D."/>
            <person name="Ullery H.E."/>
            <person name="Wilson R.J."/>
            <person name="Serrano M.G."/>
            <person name="Buck G."/>
            <person name="Lee V."/>
            <person name="Wang Y."/>
            <person name="Carvalho R."/>
            <person name="Voegtly L."/>
            <person name="Shi R."/>
            <person name="Duckworth R."/>
            <person name="Johnson A."/>
            <person name="Loviza R."/>
            <person name="Walstead R."/>
            <person name="Shah Z."/>
            <person name="Kiflezghi M."/>
            <person name="Wade K."/>
            <person name="Ball S.L."/>
            <person name="Bradley K.W."/>
            <person name="Asai D.J."/>
            <person name="Bowman C.A."/>
            <person name="Russell D.A."/>
            <person name="Pope W.H."/>
            <person name="Jacobs-Sera D."/>
            <person name="Hendrix R.W."/>
            <person name="Hatfull G.F."/>
        </authorList>
    </citation>
    <scope>NUCLEOTIDE SEQUENCE [LARGE SCALE GENOMIC DNA]</scope>
    <source>
        <strain evidence="5 6">DSM 27648</strain>
    </source>
</reference>
<dbReference type="EMBL" id="CP012333">
    <property type="protein sequence ID" value="AKV04465.1"/>
    <property type="molecule type" value="Genomic_DNA"/>
</dbReference>
<name>A0A0K1QG99_9BACT</name>
<accession>A0A0K1QG99</accession>
<dbReference type="CDD" id="cd01561">
    <property type="entry name" value="CBS_like"/>
    <property type="match status" value="1"/>
</dbReference>
<keyword evidence="6" id="KW-1185">Reference proteome</keyword>
<evidence type="ECO:0000313" key="5">
    <source>
        <dbReference type="EMBL" id="AKV04465.1"/>
    </source>
</evidence>
<dbReference type="InterPro" id="IPR001926">
    <property type="entry name" value="TrpB-like_PALP"/>
</dbReference>
<dbReference type="Proteomes" id="UP000064967">
    <property type="component" value="Chromosome"/>
</dbReference>
<gene>
    <name evidence="5" type="ORF">AKJ09_11128</name>
</gene>
<dbReference type="GO" id="GO:0016765">
    <property type="term" value="F:transferase activity, transferring alkyl or aryl (other than methyl) groups"/>
    <property type="evidence" value="ECO:0007669"/>
    <property type="project" value="UniProtKB-ARBA"/>
</dbReference>
<evidence type="ECO:0000259" key="4">
    <source>
        <dbReference type="Pfam" id="PF00291"/>
    </source>
</evidence>
<feature type="domain" description="Tryptophan synthase beta chain-like PALP" evidence="4">
    <location>
        <begin position="8"/>
        <end position="300"/>
    </location>
</feature>
<dbReference type="GO" id="GO:0006535">
    <property type="term" value="P:cysteine biosynthetic process from serine"/>
    <property type="evidence" value="ECO:0007669"/>
    <property type="project" value="InterPro"/>
</dbReference>
<dbReference type="Pfam" id="PF00291">
    <property type="entry name" value="PALP"/>
    <property type="match status" value="1"/>
</dbReference>
<dbReference type="PROSITE" id="PS00901">
    <property type="entry name" value="CYS_SYNTHASE"/>
    <property type="match status" value="1"/>
</dbReference>
<organism evidence="5 6">
    <name type="scientific">Labilithrix luteola</name>
    <dbReference type="NCBI Taxonomy" id="1391654"/>
    <lineage>
        <taxon>Bacteria</taxon>
        <taxon>Pseudomonadati</taxon>
        <taxon>Myxococcota</taxon>
        <taxon>Polyangia</taxon>
        <taxon>Polyangiales</taxon>
        <taxon>Labilitrichaceae</taxon>
        <taxon>Labilithrix</taxon>
    </lineage>
</organism>
<dbReference type="SUPFAM" id="SSF53686">
    <property type="entry name" value="Tryptophan synthase beta subunit-like PLP-dependent enzymes"/>
    <property type="match status" value="1"/>
</dbReference>
<protein>
    <submittedName>
        <fullName evidence="5">Cystathionine beta-synthase</fullName>
    </submittedName>
</protein>
<evidence type="ECO:0000256" key="3">
    <source>
        <dbReference type="ARBA" id="ARBA00022898"/>
    </source>
</evidence>
<dbReference type="InterPro" id="IPR036052">
    <property type="entry name" value="TrpB-like_PALP_sf"/>
</dbReference>
<dbReference type="AlphaFoldDB" id="A0A0K1QG99"/>
<evidence type="ECO:0000256" key="2">
    <source>
        <dbReference type="ARBA" id="ARBA00007103"/>
    </source>
</evidence>
<dbReference type="PANTHER" id="PTHR10314">
    <property type="entry name" value="CYSTATHIONINE BETA-SYNTHASE"/>
    <property type="match status" value="1"/>
</dbReference>
<comment type="cofactor">
    <cofactor evidence="1">
        <name>pyridoxal 5'-phosphate</name>
        <dbReference type="ChEBI" id="CHEBI:597326"/>
    </cofactor>
</comment>
<keyword evidence="3" id="KW-0663">Pyridoxal phosphate</keyword>
<dbReference type="Gene3D" id="3.40.50.1100">
    <property type="match status" value="2"/>
</dbReference>
<dbReference type="InterPro" id="IPR050214">
    <property type="entry name" value="Cys_Synth/Cystath_Beta-Synth"/>
</dbReference>
<dbReference type="InterPro" id="IPR001216">
    <property type="entry name" value="P-phosphate_BS"/>
</dbReference>
<proteinExistence type="inferred from homology"/>
<evidence type="ECO:0000313" key="6">
    <source>
        <dbReference type="Proteomes" id="UP000064967"/>
    </source>
</evidence>
<sequence length="316" mass="33216">MSFARSILQSIGRTPLVALTRIGGELPVPVFVKCEHMNPGGSIKDRIALAIVDDAEQRGVLGPGATLVEATAGNTGVGLALVAAARGYKLVCVLPEKMSVDKRVALASLGAKVVVTPNAPPSSPDNFRNVARRMADEHGWFLTDQFNNPANVRIHEETTAAEILEQTRGRVGAFIAGAGTGGTISGVGRRLKAALPGVRIVLADPVGSALADWVETGQLGPDGSYAVEGIGASEAPANLHREVIDAAERITDDESFAMTKRLVQEEGLLVGGSAGTNVAAALRVAARGNLDGPVVTVLPDSWDRYRTKEWMQDWAR</sequence>